<reference evidence="2 3" key="1">
    <citation type="journal article" date="2012" name="J. Bacteriol.">
        <title>Genome Sequence of Fibrella aestuarina BUZ 2T, a Filamentous Marine Bacterium.</title>
        <authorList>
            <person name="Filippini M."/>
            <person name="Qi W."/>
            <person name="Blom J."/>
            <person name="Goesmann A."/>
            <person name="Smits T.H."/>
            <person name="Bagheri H.C."/>
        </authorList>
    </citation>
    <scope>NUCLEOTIDE SEQUENCE [LARGE SCALE GENOMIC DNA]</scope>
    <source>
        <strain evidence="3">BUZ 2T</strain>
    </source>
</reference>
<sequence>MGIIATDSTAYLSTIMLILIIGSAAVAGAILLLAASSPPITVEPFDDWPDQSDRLMQDMALFTEAPKLTDSSYSVFDFLILYVHAFALFVARYRQLARSIVQTALFSIRQILMTTLFGRGLLHG</sequence>
<dbReference type="KEGG" id="fae:FAES_3260"/>
<feature type="transmembrane region" description="Helical" evidence="1">
    <location>
        <begin position="73"/>
        <end position="91"/>
    </location>
</feature>
<dbReference type="STRING" id="1166018.FAES_3260"/>
<gene>
    <name evidence="2" type="ORF">FAES_3260</name>
</gene>
<keyword evidence="1" id="KW-0472">Membrane</keyword>
<dbReference type="HOGENOM" id="CLU_2000504_0_0_10"/>
<keyword evidence="3" id="KW-1185">Reference proteome</keyword>
<accession>I0KAW6</accession>
<dbReference type="AlphaFoldDB" id="I0KAW6"/>
<protein>
    <submittedName>
        <fullName evidence="2">Uncharacterized protein</fullName>
    </submittedName>
</protein>
<proteinExistence type="predicted"/>
<evidence type="ECO:0000256" key="1">
    <source>
        <dbReference type="SAM" id="Phobius"/>
    </source>
</evidence>
<evidence type="ECO:0000313" key="3">
    <source>
        <dbReference type="Proteomes" id="UP000011058"/>
    </source>
</evidence>
<keyword evidence="1" id="KW-1133">Transmembrane helix</keyword>
<dbReference type="EMBL" id="HE796683">
    <property type="protein sequence ID" value="CCH01269.1"/>
    <property type="molecule type" value="Genomic_DNA"/>
</dbReference>
<feature type="transmembrane region" description="Helical" evidence="1">
    <location>
        <begin position="12"/>
        <end position="35"/>
    </location>
</feature>
<keyword evidence="1" id="KW-0812">Transmembrane</keyword>
<dbReference type="Proteomes" id="UP000011058">
    <property type="component" value="Chromosome"/>
</dbReference>
<name>I0KAW6_9BACT</name>
<organism evidence="2 3">
    <name type="scientific">Fibrella aestuarina BUZ 2</name>
    <dbReference type="NCBI Taxonomy" id="1166018"/>
    <lineage>
        <taxon>Bacteria</taxon>
        <taxon>Pseudomonadati</taxon>
        <taxon>Bacteroidota</taxon>
        <taxon>Cytophagia</taxon>
        <taxon>Cytophagales</taxon>
        <taxon>Spirosomataceae</taxon>
        <taxon>Fibrella</taxon>
    </lineage>
</organism>
<evidence type="ECO:0000313" key="2">
    <source>
        <dbReference type="EMBL" id="CCH01269.1"/>
    </source>
</evidence>